<keyword evidence="5" id="KW-0479">Metal-binding</keyword>
<name>A0A1M5U0M7_9ACTN</name>
<comment type="catalytic activity">
    <reaction evidence="5">
        <text>(6S)-5-formyl-5,6,7,8-tetrahydrofolate + ATP = (6R)-5,10-methenyltetrahydrofolate + ADP + phosphate</text>
        <dbReference type="Rhea" id="RHEA:10488"/>
        <dbReference type="ChEBI" id="CHEBI:30616"/>
        <dbReference type="ChEBI" id="CHEBI:43474"/>
        <dbReference type="ChEBI" id="CHEBI:57455"/>
        <dbReference type="ChEBI" id="CHEBI:57457"/>
        <dbReference type="ChEBI" id="CHEBI:456216"/>
        <dbReference type="EC" id="6.3.3.2"/>
    </reaction>
</comment>
<comment type="similarity">
    <text evidence="1 5">Belongs to the 5-formyltetrahydrofolate cyclo-ligase family.</text>
</comment>
<dbReference type="PANTHER" id="PTHR23407">
    <property type="entry name" value="ATPASE INHIBITOR/5-FORMYLTETRAHYDROFOLATE CYCLO-LIGASE"/>
    <property type="match status" value="1"/>
</dbReference>
<evidence type="ECO:0000256" key="5">
    <source>
        <dbReference type="RuleBase" id="RU361279"/>
    </source>
</evidence>
<gene>
    <name evidence="6" type="ORF">SAMN05443575_4100</name>
</gene>
<dbReference type="InterPro" id="IPR037171">
    <property type="entry name" value="NagB/RpiA_transferase-like"/>
</dbReference>
<organism evidence="6 7">
    <name type="scientific">Jatrophihabitans endophyticus</name>
    <dbReference type="NCBI Taxonomy" id="1206085"/>
    <lineage>
        <taxon>Bacteria</taxon>
        <taxon>Bacillati</taxon>
        <taxon>Actinomycetota</taxon>
        <taxon>Actinomycetes</taxon>
        <taxon>Jatrophihabitantales</taxon>
        <taxon>Jatrophihabitantaceae</taxon>
        <taxon>Jatrophihabitans</taxon>
    </lineage>
</organism>
<dbReference type="GO" id="GO:0046872">
    <property type="term" value="F:metal ion binding"/>
    <property type="evidence" value="ECO:0007669"/>
    <property type="project" value="UniProtKB-KW"/>
</dbReference>
<keyword evidence="7" id="KW-1185">Reference proteome</keyword>
<protein>
    <recommendedName>
        <fullName evidence="5">5-formyltetrahydrofolate cyclo-ligase</fullName>
        <ecNumber evidence="5">6.3.3.2</ecNumber>
    </recommendedName>
</protein>
<comment type="cofactor">
    <cofactor evidence="5">
        <name>Mg(2+)</name>
        <dbReference type="ChEBI" id="CHEBI:18420"/>
    </cofactor>
</comment>
<keyword evidence="6" id="KW-0436">Ligase</keyword>
<dbReference type="GO" id="GO:0035999">
    <property type="term" value="P:tetrahydrofolate interconversion"/>
    <property type="evidence" value="ECO:0007669"/>
    <property type="project" value="TreeGrafter"/>
</dbReference>
<dbReference type="PIRSF" id="PIRSF006806">
    <property type="entry name" value="FTHF_cligase"/>
    <property type="match status" value="1"/>
</dbReference>
<feature type="binding site" evidence="4">
    <location>
        <position position="56"/>
    </location>
    <ligand>
        <name>substrate</name>
    </ligand>
</feature>
<evidence type="ECO:0000313" key="6">
    <source>
        <dbReference type="EMBL" id="SHH56635.1"/>
    </source>
</evidence>
<dbReference type="GO" id="GO:0009396">
    <property type="term" value="P:folic acid-containing compound biosynthetic process"/>
    <property type="evidence" value="ECO:0007669"/>
    <property type="project" value="TreeGrafter"/>
</dbReference>
<feature type="binding site" evidence="4">
    <location>
        <begin position="7"/>
        <end position="11"/>
    </location>
    <ligand>
        <name>ATP</name>
        <dbReference type="ChEBI" id="CHEBI:30616"/>
    </ligand>
</feature>
<evidence type="ECO:0000313" key="7">
    <source>
        <dbReference type="Proteomes" id="UP000186132"/>
    </source>
</evidence>
<accession>A0A1M5U0M7</accession>
<dbReference type="SUPFAM" id="SSF100950">
    <property type="entry name" value="NagB/RpiA/CoA transferase-like"/>
    <property type="match status" value="1"/>
</dbReference>
<dbReference type="InterPro" id="IPR002698">
    <property type="entry name" value="FTHF_cligase"/>
</dbReference>
<dbReference type="InterPro" id="IPR024185">
    <property type="entry name" value="FTHF_cligase-like_sf"/>
</dbReference>
<evidence type="ECO:0000256" key="3">
    <source>
        <dbReference type="ARBA" id="ARBA00022840"/>
    </source>
</evidence>
<dbReference type="PANTHER" id="PTHR23407:SF1">
    <property type="entry name" value="5-FORMYLTETRAHYDROFOLATE CYCLO-LIGASE"/>
    <property type="match status" value="1"/>
</dbReference>
<keyword evidence="3 4" id="KW-0067">ATP-binding</keyword>
<evidence type="ECO:0000256" key="4">
    <source>
        <dbReference type="PIRSR" id="PIRSR006806-1"/>
    </source>
</evidence>
<dbReference type="Gene3D" id="3.40.50.10420">
    <property type="entry name" value="NagB/RpiA/CoA transferase-like"/>
    <property type="match status" value="1"/>
</dbReference>
<evidence type="ECO:0000256" key="1">
    <source>
        <dbReference type="ARBA" id="ARBA00010638"/>
    </source>
</evidence>
<dbReference type="STRING" id="1206085.SAMN05443575_4100"/>
<sequence>MSAQDAKAELRARFAAARRAMPDDHRARARRAVAGHVLARADGWPVVAAYEPLRTEPGSVALLAGLVAAGARVIVPVTLSDRDLDWAPWSAAGRGDALGREAVGDVSAVLVPASAVARDGTRLGRGGGSYDRALARVPATAPTVALVFDDELVADLPREPWDVAVTAAVRPAGWTDLGVAAGG</sequence>
<evidence type="ECO:0000256" key="2">
    <source>
        <dbReference type="ARBA" id="ARBA00022741"/>
    </source>
</evidence>
<feature type="binding site" evidence="4">
    <location>
        <position position="51"/>
    </location>
    <ligand>
        <name>substrate</name>
    </ligand>
</feature>
<reference evidence="6 7" key="1">
    <citation type="submission" date="2016-11" db="EMBL/GenBank/DDBJ databases">
        <authorList>
            <person name="Jaros S."/>
            <person name="Januszkiewicz K."/>
            <person name="Wedrychowicz H."/>
        </authorList>
    </citation>
    <scope>NUCLEOTIDE SEQUENCE [LARGE SCALE GENOMIC DNA]</scope>
    <source>
        <strain evidence="6 7">DSM 45627</strain>
    </source>
</reference>
<dbReference type="EMBL" id="FQVU01000007">
    <property type="protein sequence ID" value="SHH56635.1"/>
    <property type="molecule type" value="Genomic_DNA"/>
</dbReference>
<dbReference type="GO" id="GO:0030272">
    <property type="term" value="F:5-formyltetrahydrofolate cyclo-ligase activity"/>
    <property type="evidence" value="ECO:0007669"/>
    <property type="project" value="UniProtKB-EC"/>
</dbReference>
<keyword evidence="2 4" id="KW-0547">Nucleotide-binding</keyword>
<feature type="binding site" evidence="4">
    <location>
        <begin position="122"/>
        <end position="130"/>
    </location>
    <ligand>
        <name>ATP</name>
        <dbReference type="ChEBI" id="CHEBI:30616"/>
    </ligand>
</feature>
<dbReference type="EC" id="6.3.3.2" evidence="5"/>
<dbReference type="RefSeq" id="WP_073392294.1">
    <property type="nucleotide sequence ID" value="NZ_FQVU01000007.1"/>
</dbReference>
<dbReference type="GO" id="GO:0005524">
    <property type="term" value="F:ATP binding"/>
    <property type="evidence" value="ECO:0007669"/>
    <property type="project" value="UniProtKB-KW"/>
</dbReference>
<keyword evidence="5" id="KW-0460">Magnesium</keyword>
<dbReference type="NCBIfam" id="TIGR02727">
    <property type="entry name" value="MTHFS_bact"/>
    <property type="match status" value="1"/>
</dbReference>
<dbReference type="AlphaFoldDB" id="A0A1M5U0M7"/>
<proteinExistence type="inferred from homology"/>
<dbReference type="Pfam" id="PF01812">
    <property type="entry name" value="5-FTHF_cyc-lig"/>
    <property type="match status" value="1"/>
</dbReference>
<dbReference type="Proteomes" id="UP000186132">
    <property type="component" value="Unassembled WGS sequence"/>
</dbReference>